<dbReference type="EMBL" id="HBEN01015246">
    <property type="protein sequence ID" value="CAD8452459.1"/>
    <property type="molecule type" value="Transcribed_RNA"/>
</dbReference>
<protein>
    <recommendedName>
        <fullName evidence="6">Mediator of RNA polymerase II transcription subunit 21</fullName>
    </recommendedName>
</protein>
<comment type="similarity">
    <text evidence="6">Belongs to the Mediator complex subunit 21 family.</text>
</comment>
<evidence type="ECO:0000256" key="7">
    <source>
        <dbReference type="SAM" id="Coils"/>
    </source>
</evidence>
<feature type="region of interest" description="Disordered" evidence="8">
    <location>
        <begin position="29"/>
        <end position="48"/>
    </location>
</feature>
<keyword evidence="4 6" id="KW-0804">Transcription</keyword>
<evidence type="ECO:0000256" key="1">
    <source>
        <dbReference type="ARBA" id="ARBA00004123"/>
    </source>
</evidence>
<dbReference type="Gene3D" id="6.10.280.10">
    <property type="entry name" value="Mediator complex, subunit Med21"/>
    <property type="match status" value="1"/>
</dbReference>
<dbReference type="InterPro" id="IPR021384">
    <property type="entry name" value="Mediator_Med21"/>
</dbReference>
<evidence type="ECO:0000256" key="6">
    <source>
        <dbReference type="RuleBase" id="RU366036"/>
    </source>
</evidence>
<feature type="compositionally biased region" description="Basic and acidic residues" evidence="8">
    <location>
        <begin position="29"/>
        <end position="39"/>
    </location>
</feature>
<keyword evidence="5 6" id="KW-0539">Nucleus</keyword>
<organism evidence="9">
    <name type="scientific">Micromonas pusilla</name>
    <name type="common">Picoplanktonic green alga</name>
    <name type="synonym">Chromulina pusilla</name>
    <dbReference type="NCBI Taxonomy" id="38833"/>
    <lineage>
        <taxon>Eukaryota</taxon>
        <taxon>Viridiplantae</taxon>
        <taxon>Chlorophyta</taxon>
        <taxon>Mamiellophyceae</taxon>
        <taxon>Mamiellales</taxon>
        <taxon>Mamiellaceae</taxon>
        <taxon>Micromonas</taxon>
    </lineage>
</organism>
<dbReference type="GO" id="GO:0006357">
    <property type="term" value="P:regulation of transcription by RNA polymerase II"/>
    <property type="evidence" value="ECO:0007669"/>
    <property type="project" value="TreeGrafter"/>
</dbReference>
<keyword evidence="7" id="KW-0175">Coiled coil</keyword>
<proteinExistence type="inferred from homology"/>
<evidence type="ECO:0000256" key="5">
    <source>
        <dbReference type="ARBA" id="ARBA00023242"/>
    </source>
</evidence>
<sequence>MADIVTQLQDSVNEINGLFYNTAGVLQRDARPASTKDGELGDDLPEGGVDEKQIAEFATAVVASSRKIDALASALPEVELDTEAQLERIRALQRENDELEKELADELRRADDMLTRVTAAFEAATDAALVSDDDPKKDAS</sequence>
<evidence type="ECO:0000313" key="9">
    <source>
        <dbReference type="EMBL" id="CAD8452459.1"/>
    </source>
</evidence>
<comment type="subunit">
    <text evidence="6">Component of the Mediator complex.</text>
</comment>
<dbReference type="AlphaFoldDB" id="A0A7S0DH40"/>
<dbReference type="PANTHER" id="PTHR13381">
    <property type="entry name" value="RNA POLYMERASE II HOLOENZYME COMPONENT SRB7"/>
    <property type="match status" value="1"/>
</dbReference>
<dbReference type="InterPro" id="IPR037212">
    <property type="entry name" value="Med7/Med21-like"/>
</dbReference>
<evidence type="ECO:0000256" key="4">
    <source>
        <dbReference type="ARBA" id="ARBA00023163"/>
    </source>
</evidence>
<dbReference type="SUPFAM" id="SSF140718">
    <property type="entry name" value="Mediator hinge subcomplex-like"/>
    <property type="match status" value="1"/>
</dbReference>
<evidence type="ECO:0000256" key="3">
    <source>
        <dbReference type="ARBA" id="ARBA00023159"/>
    </source>
</evidence>
<accession>A0A7S0DH40</accession>
<dbReference type="GO" id="GO:0003712">
    <property type="term" value="F:transcription coregulator activity"/>
    <property type="evidence" value="ECO:0007669"/>
    <property type="project" value="TreeGrafter"/>
</dbReference>
<feature type="coiled-coil region" evidence="7">
    <location>
        <begin position="82"/>
        <end position="116"/>
    </location>
</feature>
<gene>
    <name evidence="9" type="ORF">MSP1401_LOCUS12762</name>
</gene>
<dbReference type="Pfam" id="PF11221">
    <property type="entry name" value="Med21"/>
    <property type="match status" value="1"/>
</dbReference>
<dbReference type="GO" id="GO:0016592">
    <property type="term" value="C:mediator complex"/>
    <property type="evidence" value="ECO:0007669"/>
    <property type="project" value="UniProtKB-UniRule"/>
</dbReference>
<keyword evidence="3 6" id="KW-0010">Activator</keyword>
<evidence type="ECO:0000256" key="8">
    <source>
        <dbReference type="SAM" id="MobiDB-lite"/>
    </source>
</evidence>
<comment type="function">
    <text evidence="6">Component of the Mediator complex, a coactivator involved in the regulated transcription of nearly all RNA polymerase II-dependent genes. Mediator functions as a bridge to convey information from gene-specific regulatory proteins to the basal RNA polymerase II transcription machinery. Mediator is recruited to promoters by direct interactions with regulatory proteins and serves as a scaffold for the assembly of a functional preinitiation complex with RNA polymerase II and the general transcription factors.</text>
</comment>
<dbReference type="PANTHER" id="PTHR13381:SF0">
    <property type="entry name" value="MEDIATOR OF RNA POLYMERASE II TRANSCRIPTION SUBUNIT 21"/>
    <property type="match status" value="1"/>
</dbReference>
<name>A0A7S0DH40_MICPS</name>
<evidence type="ECO:0000256" key="2">
    <source>
        <dbReference type="ARBA" id="ARBA00023015"/>
    </source>
</evidence>
<reference evidence="9" key="1">
    <citation type="submission" date="2021-01" db="EMBL/GenBank/DDBJ databases">
        <authorList>
            <person name="Corre E."/>
            <person name="Pelletier E."/>
            <person name="Niang G."/>
            <person name="Scheremetjew M."/>
            <person name="Finn R."/>
            <person name="Kale V."/>
            <person name="Holt S."/>
            <person name="Cochrane G."/>
            <person name="Meng A."/>
            <person name="Brown T."/>
            <person name="Cohen L."/>
        </authorList>
    </citation>
    <scope>NUCLEOTIDE SEQUENCE</scope>
    <source>
        <strain evidence="9">CCAC1681</strain>
    </source>
</reference>
<comment type="subcellular location">
    <subcellularLocation>
        <location evidence="1 6">Nucleus</location>
    </subcellularLocation>
</comment>
<keyword evidence="2 6" id="KW-0805">Transcription regulation</keyword>